<sequence length="133" mass="15780">MISNERARLLYGSLLSTLFQLGLDRFVRIETRTNDSYEDKLSYLIEEIRASLLDLPIIKQKTERLLGGKIHFLSDEEIQSHEYEKQHAERVHPQFDARILELSERLGNILTRYSEMIKDKNDYDNNPDPRPFR</sequence>
<name>A0A6L3YB13_9HYPH</name>
<dbReference type="EMBL" id="WBVX01000024">
    <property type="protein sequence ID" value="KAB2681147.1"/>
    <property type="molecule type" value="Genomic_DNA"/>
</dbReference>
<dbReference type="RefSeq" id="WP_151610574.1">
    <property type="nucleotide sequence ID" value="NZ_WBVX01000024.1"/>
</dbReference>
<gene>
    <name evidence="1" type="ORF">F9L08_19810</name>
</gene>
<protein>
    <submittedName>
        <fullName evidence="1">Uncharacterized protein</fullName>
    </submittedName>
</protein>
<evidence type="ECO:0000313" key="2">
    <source>
        <dbReference type="Proteomes" id="UP000481643"/>
    </source>
</evidence>
<reference evidence="1 2" key="1">
    <citation type="submission" date="2019-09" db="EMBL/GenBank/DDBJ databases">
        <title>Taxonomic organization of the family Brucellaceae based on a phylogenomic approach.</title>
        <authorList>
            <person name="Leclercq S."/>
            <person name="Cloeckaert A."/>
            <person name="Zygmunt M.S."/>
        </authorList>
    </citation>
    <scope>NUCLEOTIDE SEQUENCE [LARGE SCALE GENOMIC DNA]</scope>
    <source>
        <strain evidence="1 2">WS1830</strain>
    </source>
</reference>
<dbReference type="AlphaFoldDB" id="A0A6L3YB13"/>
<proteinExistence type="predicted"/>
<accession>A0A6L3YB13</accession>
<evidence type="ECO:0000313" key="1">
    <source>
        <dbReference type="EMBL" id="KAB2681147.1"/>
    </source>
</evidence>
<comment type="caution">
    <text evidence="1">The sequence shown here is derived from an EMBL/GenBank/DDBJ whole genome shotgun (WGS) entry which is preliminary data.</text>
</comment>
<dbReference type="Proteomes" id="UP000481643">
    <property type="component" value="Unassembled WGS sequence"/>
</dbReference>
<organism evidence="1 2">
    <name type="scientific">Brucella tritici</name>
    <dbReference type="NCBI Taxonomy" id="94626"/>
    <lineage>
        <taxon>Bacteria</taxon>
        <taxon>Pseudomonadati</taxon>
        <taxon>Pseudomonadota</taxon>
        <taxon>Alphaproteobacteria</taxon>
        <taxon>Hyphomicrobiales</taxon>
        <taxon>Brucellaceae</taxon>
        <taxon>Brucella/Ochrobactrum group</taxon>
        <taxon>Brucella</taxon>
    </lineage>
</organism>